<dbReference type="SUPFAM" id="SSF88697">
    <property type="entry name" value="PUA domain-like"/>
    <property type="match status" value="1"/>
</dbReference>
<evidence type="ECO:0000256" key="6">
    <source>
        <dbReference type="ARBA" id="ARBA00022552"/>
    </source>
</evidence>
<dbReference type="InterPro" id="IPR006700">
    <property type="entry name" value="RsmE"/>
</dbReference>
<dbReference type="PANTHER" id="PTHR30027">
    <property type="entry name" value="RIBOSOMAL RNA SMALL SUBUNIT METHYLTRANSFERASE E"/>
    <property type="match status" value="1"/>
</dbReference>
<keyword evidence="8 12" id="KW-0808">Transferase</keyword>
<protein>
    <recommendedName>
        <fullName evidence="4 12">Ribosomal RNA small subunit methyltransferase E</fullName>
        <ecNumber evidence="3 12">2.1.1.193</ecNumber>
    </recommendedName>
</protein>
<evidence type="ECO:0000256" key="11">
    <source>
        <dbReference type="ARBA" id="ARBA00047944"/>
    </source>
</evidence>
<evidence type="ECO:0000313" key="16">
    <source>
        <dbReference type="Proteomes" id="UP001500866"/>
    </source>
</evidence>
<evidence type="ECO:0000256" key="4">
    <source>
        <dbReference type="ARBA" id="ARBA00013673"/>
    </source>
</evidence>
<dbReference type="EMBL" id="BAAADS010000012">
    <property type="protein sequence ID" value="GAA0602111.1"/>
    <property type="molecule type" value="Genomic_DNA"/>
</dbReference>
<evidence type="ECO:0000256" key="1">
    <source>
        <dbReference type="ARBA" id="ARBA00004496"/>
    </source>
</evidence>
<keyword evidence="6 12" id="KW-0698">rRNA processing</keyword>
<dbReference type="InterPro" id="IPR046887">
    <property type="entry name" value="RsmE_PUA-like"/>
</dbReference>
<evidence type="ECO:0000259" key="13">
    <source>
        <dbReference type="Pfam" id="PF04452"/>
    </source>
</evidence>
<dbReference type="NCBIfam" id="NF008691">
    <property type="entry name" value="PRK11713.1-4"/>
    <property type="match status" value="1"/>
</dbReference>
<reference evidence="15 16" key="1">
    <citation type="journal article" date="2019" name="Int. J. Syst. Evol. Microbiol.">
        <title>The Global Catalogue of Microorganisms (GCM) 10K type strain sequencing project: providing services to taxonomists for standard genome sequencing and annotation.</title>
        <authorList>
            <consortium name="The Broad Institute Genomics Platform"/>
            <consortium name="The Broad Institute Genome Sequencing Center for Infectious Disease"/>
            <person name="Wu L."/>
            <person name="Ma J."/>
        </authorList>
    </citation>
    <scope>NUCLEOTIDE SEQUENCE [LARGE SCALE GENOMIC DNA]</scope>
    <source>
        <strain evidence="15 16">JCM 15395</strain>
    </source>
</reference>
<dbReference type="EC" id="2.1.1.193" evidence="3 12"/>
<evidence type="ECO:0000256" key="3">
    <source>
        <dbReference type="ARBA" id="ARBA00012328"/>
    </source>
</evidence>
<evidence type="ECO:0000256" key="5">
    <source>
        <dbReference type="ARBA" id="ARBA00022490"/>
    </source>
</evidence>
<dbReference type="Pfam" id="PF04452">
    <property type="entry name" value="Methyltrans_RNA"/>
    <property type="match status" value="1"/>
</dbReference>
<dbReference type="SUPFAM" id="SSF75217">
    <property type="entry name" value="alpha/beta knot"/>
    <property type="match status" value="1"/>
</dbReference>
<gene>
    <name evidence="15" type="ORF">GCM10009001_18740</name>
</gene>
<dbReference type="CDD" id="cd18084">
    <property type="entry name" value="RsmE-like"/>
    <property type="match status" value="1"/>
</dbReference>
<dbReference type="Gene3D" id="3.40.1280.10">
    <property type="match status" value="1"/>
</dbReference>
<dbReference type="InterPro" id="IPR015947">
    <property type="entry name" value="PUA-like_sf"/>
</dbReference>
<dbReference type="InterPro" id="IPR046886">
    <property type="entry name" value="RsmE_MTase_dom"/>
</dbReference>
<feature type="domain" description="Ribosomal RNA small subunit methyltransferase E PUA-like" evidence="14">
    <location>
        <begin position="24"/>
        <end position="62"/>
    </location>
</feature>
<sequence length="256" mass="28880">MVLILQRYFVPEENWRESIVLIHDDDAHHIHRVMRCHEGDRIICNHPGGSAAICRIISIGPAEVRTSIDEWLSESAELPVDVTIAQGIPKSDKFELVLQKGTELGANAFIPVQSERSVALWNDKKMEKKLSRFQKIVKEASEQSHRNRIPDILQVLSVEKMAAYLDKYDVKLFAYEEEAKSMPGKSLGSVINNLEKGSNVLVYIGPEGGISEKEAAVLTEHYFTPIRLGPRILRTETASLYVLASISYHLEELRCT</sequence>
<evidence type="ECO:0000256" key="8">
    <source>
        <dbReference type="ARBA" id="ARBA00022679"/>
    </source>
</evidence>
<comment type="similarity">
    <text evidence="2 12">Belongs to the RNA methyltransferase RsmE family.</text>
</comment>
<evidence type="ECO:0000256" key="2">
    <source>
        <dbReference type="ARBA" id="ARBA00005528"/>
    </source>
</evidence>
<dbReference type="InterPro" id="IPR029028">
    <property type="entry name" value="Alpha/beta_knot_MTases"/>
</dbReference>
<evidence type="ECO:0000256" key="9">
    <source>
        <dbReference type="ARBA" id="ARBA00022691"/>
    </source>
</evidence>
<keyword evidence="16" id="KW-1185">Reference proteome</keyword>
<comment type="catalytic activity">
    <reaction evidence="11 12">
        <text>uridine(1498) in 16S rRNA + S-adenosyl-L-methionine = N(3)-methyluridine(1498) in 16S rRNA + S-adenosyl-L-homocysteine + H(+)</text>
        <dbReference type="Rhea" id="RHEA:42920"/>
        <dbReference type="Rhea" id="RHEA-COMP:10283"/>
        <dbReference type="Rhea" id="RHEA-COMP:10284"/>
        <dbReference type="ChEBI" id="CHEBI:15378"/>
        <dbReference type="ChEBI" id="CHEBI:57856"/>
        <dbReference type="ChEBI" id="CHEBI:59789"/>
        <dbReference type="ChEBI" id="CHEBI:65315"/>
        <dbReference type="ChEBI" id="CHEBI:74502"/>
        <dbReference type="EC" id="2.1.1.193"/>
    </reaction>
</comment>
<name>A0ABN1G1L3_9BACI</name>
<keyword evidence="5 12" id="KW-0963">Cytoplasm</keyword>
<dbReference type="Pfam" id="PF20260">
    <property type="entry name" value="PUA_4"/>
    <property type="match status" value="1"/>
</dbReference>
<evidence type="ECO:0000256" key="12">
    <source>
        <dbReference type="PIRNR" id="PIRNR015601"/>
    </source>
</evidence>
<organism evidence="15 16">
    <name type="scientific">Virgibacillus siamensis</name>
    <dbReference type="NCBI Taxonomy" id="480071"/>
    <lineage>
        <taxon>Bacteria</taxon>
        <taxon>Bacillati</taxon>
        <taxon>Bacillota</taxon>
        <taxon>Bacilli</taxon>
        <taxon>Bacillales</taxon>
        <taxon>Bacillaceae</taxon>
        <taxon>Virgibacillus</taxon>
    </lineage>
</organism>
<dbReference type="PIRSF" id="PIRSF015601">
    <property type="entry name" value="MTase_slr0722"/>
    <property type="match status" value="1"/>
</dbReference>
<comment type="function">
    <text evidence="10 12">Specifically methylates the N3 position of the uracil ring of uridine 1498 (m3U1498) in 16S rRNA. Acts on the fully assembled 30S ribosomal subunit.</text>
</comment>
<evidence type="ECO:0000256" key="7">
    <source>
        <dbReference type="ARBA" id="ARBA00022603"/>
    </source>
</evidence>
<comment type="subcellular location">
    <subcellularLocation>
        <location evidence="1 12">Cytoplasm</location>
    </subcellularLocation>
</comment>
<dbReference type="InterPro" id="IPR029026">
    <property type="entry name" value="tRNA_m1G_MTases_N"/>
</dbReference>
<feature type="domain" description="Ribosomal RNA small subunit methyltransferase E methyltransferase" evidence="13">
    <location>
        <begin position="77"/>
        <end position="246"/>
    </location>
</feature>
<keyword evidence="7 12" id="KW-0489">Methyltransferase</keyword>
<dbReference type="Proteomes" id="UP001500866">
    <property type="component" value="Unassembled WGS sequence"/>
</dbReference>
<dbReference type="PANTHER" id="PTHR30027:SF3">
    <property type="entry name" value="16S RRNA (URACIL(1498)-N(3))-METHYLTRANSFERASE"/>
    <property type="match status" value="1"/>
</dbReference>
<accession>A0ABN1G1L3</accession>
<evidence type="ECO:0000313" key="15">
    <source>
        <dbReference type="EMBL" id="GAA0602111.1"/>
    </source>
</evidence>
<keyword evidence="9 12" id="KW-0949">S-adenosyl-L-methionine</keyword>
<evidence type="ECO:0000256" key="10">
    <source>
        <dbReference type="ARBA" id="ARBA00025699"/>
    </source>
</evidence>
<comment type="caution">
    <text evidence="15">The sequence shown here is derived from an EMBL/GenBank/DDBJ whole genome shotgun (WGS) entry which is preliminary data.</text>
</comment>
<proteinExistence type="inferred from homology"/>
<evidence type="ECO:0000259" key="14">
    <source>
        <dbReference type="Pfam" id="PF20260"/>
    </source>
</evidence>
<dbReference type="NCBIfam" id="TIGR00046">
    <property type="entry name" value="RsmE family RNA methyltransferase"/>
    <property type="match status" value="1"/>
</dbReference>